<gene>
    <name evidence="7" type="ORF">HERILL_LOCUS11999</name>
</gene>
<evidence type="ECO:0000259" key="6">
    <source>
        <dbReference type="Pfam" id="PF23341"/>
    </source>
</evidence>
<dbReference type="Proteomes" id="UP000594454">
    <property type="component" value="Chromosome 4"/>
</dbReference>
<evidence type="ECO:0000256" key="2">
    <source>
        <dbReference type="ARBA" id="ARBA00022723"/>
    </source>
</evidence>
<keyword evidence="8" id="KW-1185">Reference proteome</keyword>
<dbReference type="GO" id="GO:0048284">
    <property type="term" value="P:organelle fusion"/>
    <property type="evidence" value="ECO:0007669"/>
    <property type="project" value="TreeGrafter"/>
</dbReference>
<dbReference type="GO" id="GO:0031902">
    <property type="term" value="C:late endosome membrane"/>
    <property type="evidence" value="ECO:0007669"/>
    <property type="project" value="UniProtKB-SubCell"/>
</dbReference>
<evidence type="ECO:0000256" key="3">
    <source>
        <dbReference type="ARBA" id="ARBA00022771"/>
    </source>
</evidence>
<dbReference type="EMBL" id="LR899012">
    <property type="protein sequence ID" value="CAD7089453.1"/>
    <property type="molecule type" value="Genomic_DNA"/>
</dbReference>
<evidence type="ECO:0000256" key="4">
    <source>
        <dbReference type="ARBA" id="ARBA00022833"/>
    </source>
</evidence>
<dbReference type="InterPro" id="IPR057307">
    <property type="entry name" value="PEP5_VPS11_N"/>
</dbReference>
<dbReference type="AlphaFoldDB" id="A0A7R8YXI4"/>
<evidence type="ECO:0000256" key="1">
    <source>
        <dbReference type="ARBA" id="ARBA00004492"/>
    </source>
</evidence>
<accession>A0A7R8YXI4</accession>
<evidence type="ECO:0000313" key="7">
    <source>
        <dbReference type="EMBL" id="CAD7089453.1"/>
    </source>
</evidence>
<dbReference type="InterPro" id="IPR015943">
    <property type="entry name" value="WD40/YVTN_repeat-like_dom_sf"/>
</dbReference>
<organism evidence="7 8">
    <name type="scientific">Hermetia illucens</name>
    <name type="common">Black soldier fly</name>
    <dbReference type="NCBI Taxonomy" id="343691"/>
    <lineage>
        <taxon>Eukaryota</taxon>
        <taxon>Metazoa</taxon>
        <taxon>Ecdysozoa</taxon>
        <taxon>Arthropoda</taxon>
        <taxon>Hexapoda</taxon>
        <taxon>Insecta</taxon>
        <taxon>Pterygota</taxon>
        <taxon>Neoptera</taxon>
        <taxon>Endopterygota</taxon>
        <taxon>Diptera</taxon>
        <taxon>Brachycera</taxon>
        <taxon>Stratiomyomorpha</taxon>
        <taxon>Stratiomyidae</taxon>
        <taxon>Hermetiinae</taxon>
        <taxon>Hermetia</taxon>
    </lineage>
</organism>
<proteinExistence type="predicted"/>
<dbReference type="PANTHER" id="PTHR23323:SF24">
    <property type="entry name" value="VACUOLAR PROTEIN SORTING-ASSOCIATED PROTEIN 11 HOMOLOG"/>
    <property type="match status" value="1"/>
</dbReference>
<dbReference type="GO" id="GO:0008270">
    <property type="term" value="F:zinc ion binding"/>
    <property type="evidence" value="ECO:0007669"/>
    <property type="project" value="UniProtKB-KW"/>
</dbReference>
<keyword evidence="3" id="KW-0863">Zinc-finger</keyword>
<dbReference type="GO" id="GO:0030674">
    <property type="term" value="F:protein-macromolecule adaptor activity"/>
    <property type="evidence" value="ECO:0007669"/>
    <property type="project" value="TreeGrafter"/>
</dbReference>
<comment type="subcellular location">
    <subcellularLocation>
        <location evidence="1">Late endosome membrane</location>
        <topology evidence="1">Peripheral membrane protein</topology>
        <orientation evidence="1">Cytoplasmic side</orientation>
    </subcellularLocation>
</comment>
<dbReference type="GO" id="GO:0007032">
    <property type="term" value="P:endosome organization"/>
    <property type="evidence" value="ECO:0007669"/>
    <property type="project" value="TreeGrafter"/>
</dbReference>
<sequence>MAIFEWRKFNFFDLSQGADNGRLQEAIKDAEITCATNGKNQIIICDSYGWIHVVYRNWDFTSFKGHDSPIALCTLSIQNNLLVTISSDDNGDVPVYKVWNLMKITKTNGAPCLRTVKAALQKPTSIAVTENGQFLAIGFDRGGISLYRGDIGRDRSKTLKTLSSGTSAITGIAFKQLSKVVNMFVCSDSGVLVYCLQSKDRETKIVLDKTYAPARCCALQSIQGGNESNFMVGRDDAIYCYTVDERGPCYALDGQKFIIQWFIC</sequence>
<dbReference type="Pfam" id="PF23341">
    <property type="entry name" value="PEP5_VPS11_N"/>
    <property type="match status" value="1"/>
</dbReference>
<dbReference type="PANTHER" id="PTHR23323">
    <property type="entry name" value="VACUOLAR PROTEIN SORTING-ASSOCIATED PROTEIN"/>
    <property type="match status" value="1"/>
</dbReference>
<evidence type="ECO:0000313" key="8">
    <source>
        <dbReference type="Proteomes" id="UP000594454"/>
    </source>
</evidence>
<keyword evidence="5" id="KW-0472">Membrane</keyword>
<dbReference type="GO" id="GO:0030897">
    <property type="term" value="C:HOPS complex"/>
    <property type="evidence" value="ECO:0007669"/>
    <property type="project" value="TreeGrafter"/>
</dbReference>
<dbReference type="SUPFAM" id="SSF50978">
    <property type="entry name" value="WD40 repeat-like"/>
    <property type="match status" value="1"/>
</dbReference>
<dbReference type="Gene3D" id="2.130.10.10">
    <property type="entry name" value="YVTN repeat-like/Quinoprotein amine dehydrogenase"/>
    <property type="match status" value="1"/>
</dbReference>
<keyword evidence="2" id="KW-0479">Metal-binding</keyword>
<reference evidence="7 8" key="1">
    <citation type="submission" date="2020-11" db="EMBL/GenBank/DDBJ databases">
        <authorList>
            <person name="Wallbank WR R."/>
            <person name="Pardo Diaz C."/>
            <person name="Kozak K."/>
            <person name="Martin S."/>
            <person name="Jiggins C."/>
            <person name="Moest M."/>
            <person name="Warren A I."/>
            <person name="Generalovic N T."/>
            <person name="Byers J.R.P. K."/>
            <person name="Montejo-Kovacevich G."/>
            <person name="Yen C E."/>
        </authorList>
    </citation>
    <scope>NUCLEOTIDE SEQUENCE [LARGE SCALE GENOMIC DNA]</scope>
</reference>
<dbReference type="OrthoDB" id="26184at2759"/>
<feature type="domain" description="PEP5/VPS11 N-terminal" evidence="6">
    <location>
        <begin position="6"/>
        <end position="262"/>
    </location>
</feature>
<keyword evidence="4" id="KW-0862">Zinc</keyword>
<name>A0A7R8YXI4_HERIL</name>
<dbReference type="GO" id="GO:0007033">
    <property type="term" value="P:vacuole organization"/>
    <property type="evidence" value="ECO:0007669"/>
    <property type="project" value="TreeGrafter"/>
</dbReference>
<dbReference type="InterPro" id="IPR036322">
    <property type="entry name" value="WD40_repeat_dom_sf"/>
</dbReference>
<dbReference type="GO" id="GO:0006904">
    <property type="term" value="P:vesicle docking involved in exocytosis"/>
    <property type="evidence" value="ECO:0007669"/>
    <property type="project" value="TreeGrafter"/>
</dbReference>
<evidence type="ECO:0000256" key="5">
    <source>
        <dbReference type="ARBA" id="ARBA00023136"/>
    </source>
</evidence>
<protein>
    <recommendedName>
        <fullName evidence="6">PEP5/VPS11 N-terminal domain-containing protein</fullName>
    </recommendedName>
</protein>